<protein>
    <recommendedName>
        <fullName evidence="3">Methyltransferase domain-containing protein</fullName>
    </recommendedName>
</protein>
<name>F4XLS9_9CYAN</name>
<dbReference type="Proteomes" id="UP000003959">
    <property type="component" value="Unassembled WGS sequence"/>
</dbReference>
<keyword evidence="2" id="KW-1185">Reference proteome</keyword>
<gene>
    <name evidence="1" type="ORF">LYNGBM3L_16370</name>
</gene>
<accession>F4XLS9</accession>
<reference evidence="2" key="1">
    <citation type="journal article" date="2011" name="Proc. Natl. Acad. Sci. U.S.A.">
        <title>Genomic insights into the physiology and ecology of the marine filamentous cyanobacterium Lyngbya majuscula.</title>
        <authorList>
            <person name="Jones A.C."/>
            <person name="Monroe E.A."/>
            <person name="Podell S."/>
            <person name="Hess W.R."/>
            <person name="Klages S."/>
            <person name="Esquenazi E."/>
            <person name="Niessen S."/>
            <person name="Hoover H."/>
            <person name="Rothmann M."/>
            <person name="Lasken R.S."/>
            <person name="Yates J.R.III."/>
            <person name="Reinhardt R."/>
            <person name="Kube M."/>
            <person name="Burkart M.D."/>
            <person name="Allen E.E."/>
            <person name="Dorrestein P.C."/>
            <person name="Gerwick W.H."/>
            <person name="Gerwick L."/>
        </authorList>
    </citation>
    <scope>NUCLEOTIDE SEQUENCE [LARGE SCALE GENOMIC DNA]</scope>
    <source>
        <strain evidence="2">3L</strain>
    </source>
</reference>
<evidence type="ECO:0000313" key="2">
    <source>
        <dbReference type="Proteomes" id="UP000003959"/>
    </source>
</evidence>
<dbReference type="SUPFAM" id="SSF53335">
    <property type="entry name" value="S-adenosyl-L-methionine-dependent methyltransferases"/>
    <property type="match status" value="1"/>
</dbReference>
<dbReference type="InterPro" id="IPR029063">
    <property type="entry name" value="SAM-dependent_MTases_sf"/>
</dbReference>
<dbReference type="HOGENOM" id="CLU_3119947_0_0_3"/>
<evidence type="ECO:0000313" key="1">
    <source>
        <dbReference type="EMBL" id="EGJ34424.1"/>
    </source>
</evidence>
<dbReference type="AlphaFoldDB" id="F4XLS9"/>
<dbReference type="Gene3D" id="3.40.50.150">
    <property type="entry name" value="Vaccinia Virus protein VP39"/>
    <property type="match status" value="1"/>
</dbReference>
<proteinExistence type="predicted"/>
<sequence length="50" mass="5449">METFPDLRVAGIDLQSTQIEYAHHYLNTLGFDNIDLCVGDLGALVAPPGF</sequence>
<dbReference type="EMBL" id="GL890833">
    <property type="protein sequence ID" value="EGJ34424.1"/>
    <property type="molecule type" value="Genomic_DNA"/>
</dbReference>
<organism evidence="1 2">
    <name type="scientific">Moorena producens 3L</name>
    <dbReference type="NCBI Taxonomy" id="489825"/>
    <lineage>
        <taxon>Bacteria</taxon>
        <taxon>Bacillati</taxon>
        <taxon>Cyanobacteriota</taxon>
        <taxon>Cyanophyceae</taxon>
        <taxon>Coleofasciculales</taxon>
        <taxon>Coleofasciculaceae</taxon>
        <taxon>Moorena</taxon>
    </lineage>
</organism>
<evidence type="ECO:0008006" key="3">
    <source>
        <dbReference type="Google" id="ProtNLM"/>
    </source>
</evidence>